<comment type="subcellular location">
    <subcellularLocation>
        <location evidence="3">Cytoplasm</location>
    </subcellularLocation>
    <subcellularLocation>
        <location evidence="2">Nucleus</location>
    </subcellularLocation>
</comment>
<evidence type="ECO:0000256" key="8">
    <source>
        <dbReference type="ARBA" id="ARBA00022722"/>
    </source>
</evidence>
<keyword evidence="7" id="KW-0963">Cytoplasm</keyword>
<evidence type="ECO:0000256" key="9">
    <source>
        <dbReference type="ARBA" id="ARBA00022723"/>
    </source>
</evidence>
<reference evidence="17" key="3">
    <citation type="submission" date="2025-09" db="UniProtKB">
        <authorList>
            <consortium name="Ensembl"/>
        </authorList>
    </citation>
    <scope>IDENTIFICATION</scope>
</reference>
<dbReference type="Pfam" id="PF04857">
    <property type="entry name" value="CAF1"/>
    <property type="match status" value="1"/>
</dbReference>
<dbReference type="GO" id="GO:1990432">
    <property type="term" value="P:siRNA 3'-end processing"/>
    <property type="evidence" value="ECO:0007669"/>
    <property type="project" value="TreeGrafter"/>
</dbReference>
<reference evidence="17" key="1">
    <citation type="submission" date="2021-04" db="EMBL/GenBank/DDBJ databases">
        <authorList>
            <consortium name="Wellcome Sanger Institute Data Sharing"/>
        </authorList>
    </citation>
    <scope>NUCLEOTIDE SEQUENCE [LARGE SCALE GENOMIC DNA]</scope>
</reference>
<dbReference type="InterPro" id="IPR034042">
    <property type="entry name" value="PARN_R3H"/>
</dbReference>
<dbReference type="InterPro" id="IPR001374">
    <property type="entry name" value="R3H_dom"/>
</dbReference>
<evidence type="ECO:0000256" key="5">
    <source>
        <dbReference type="ARBA" id="ARBA00012161"/>
    </source>
</evidence>
<dbReference type="AlphaFoldDB" id="A0A665T7K1"/>
<reference evidence="17" key="2">
    <citation type="submission" date="2025-08" db="UniProtKB">
        <authorList>
            <consortium name="Ensembl"/>
        </authorList>
    </citation>
    <scope>IDENTIFICATION</scope>
</reference>
<dbReference type="GO" id="GO:1990431">
    <property type="term" value="P:priRNA 3'-end processing"/>
    <property type="evidence" value="ECO:0007669"/>
    <property type="project" value="TreeGrafter"/>
</dbReference>
<keyword evidence="9" id="KW-0479">Metal-binding</keyword>
<keyword evidence="18" id="KW-1185">Reference proteome</keyword>
<dbReference type="GO" id="GO:0005634">
    <property type="term" value="C:nucleus"/>
    <property type="evidence" value="ECO:0007669"/>
    <property type="project" value="UniProtKB-SubCell"/>
</dbReference>
<organism evidence="17 18">
    <name type="scientific">Echeneis naucrates</name>
    <name type="common">Live sharksucker</name>
    <dbReference type="NCBI Taxonomy" id="173247"/>
    <lineage>
        <taxon>Eukaryota</taxon>
        <taxon>Metazoa</taxon>
        <taxon>Chordata</taxon>
        <taxon>Craniata</taxon>
        <taxon>Vertebrata</taxon>
        <taxon>Euteleostomi</taxon>
        <taxon>Actinopterygii</taxon>
        <taxon>Neopterygii</taxon>
        <taxon>Teleostei</taxon>
        <taxon>Neoteleostei</taxon>
        <taxon>Acanthomorphata</taxon>
        <taxon>Carangaria</taxon>
        <taxon>Carangiformes</taxon>
        <taxon>Echeneidae</taxon>
        <taxon>Echeneis</taxon>
    </lineage>
</organism>
<dbReference type="SUPFAM" id="SSF53098">
    <property type="entry name" value="Ribonuclease H-like"/>
    <property type="match status" value="1"/>
</dbReference>
<proteinExistence type="inferred from homology"/>
<keyword evidence="8" id="KW-0540">Nuclease</keyword>
<dbReference type="FunFam" id="3.30.70.330:FF:000196">
    <property type="entry name" value="Poly(A)-specific ribonuclease PARN"/>
    <property type="match status" value="1"/>
</dbReference>
<dbReference type="Gene3D" id="3.30.420.10">
    <property type="entry name" value="Ribonuclease H-like superfamily/Ribonuclease H"/>
    <property type="match status" value="2"/>
</dbReference>
<evidence type="ECO:0000256" key="15">
    <source>
        <dbReference type="SAM" id="MobiDB-lite"/>
    </source>
</evidence>
<feature type="region of interest" description="Disordered" evidence="15">
    <location>
        <begin position="610"/>
        <end position="668"/>
    </location>
</feature>
<keyword evidence="11" id="KW-0269">Exonuclease</keyword>
<sequence>MEVTRKNYKDSLNTVYSAIEEADFLAIDGEFSGISDGPNVSALTNGLDTPEERYTKLKKHSMDFLLFQFGLCTFKYDQAKSKYITKPFNFYIFPKPFNRTSPDIKFICQSSSIDFLASQGFDFNKVFCHGIPYLNQDEEAQLREQTEERRNQHANGGGTPSYISPSSSKSPANVPEEHKDFINRVIEKVEALFSNSEKTLDLEPCTGFQRKLIYQTLNWKFPKGLHVETVETEKKERYIQVIKVDEEERKRREQQKLEREQEELNDAVGFSRVIHAISKSGKLVVGHNMLLDVMHTIHQFYCSLPEDLQDFKEVTMCVFPRLLDTKLMASTQPFKELITNTSLAELEKQLKDTPFKSPQVETAAGFPSYDTAQEQLHEAGYDAYITGLCFISMANYLGSFLTPPKAYISARSKLIEPFFNKLFLMRIIDIPYLNITGPDLQPKRDHVLYVTFPKEWKTSDLYQLFSAFGNIQVSWVDDTSAFVSLSQTDQVQIAMNTSRYAESYRIQTYAEYVQGKQLEKEKLGQTVKSWGEDGWVKSHYASSTTSSDFHNFFLKKRSISPVQGEQGSGEPLIADGWSHYSYPDSTGSKKMKTDGVFWCNLTLMATVPCRDSSNSAGLSPAPDEEESPEGTDPADDANGTVTWQQAPAVHGRKGQKNKKKKSEGLFAH</sequence>
<dbReference type="GO" id="GO:0004535">
    <property type="term" value="F:poly(A)-specific ribonuclease activity"/>
    <property type="evidence" value="ECO:0007669"/>
    <property type="project" value="UniProtKB-EC"/>
</dbReference>
<dbReference type="InterPro" id="IPR036397">
    <property type="entry name" value="RNaseH_sf"/>
</dbReference>
<dbReference type="InterPro" id="IPR012677">
    <property type="entry name" value="Nucleotide-bd_a/b_plait_sf"/>
</dbReference>
<dbReference type="Ensembl" id="ENSENLT00000002850.1">
    <property type="protein sequence ID" value="ENSENLP00000002668.1"/>
    <property type="gene ID" value="ENSENLG00000001311.1"/>
</dbReference>
<evidence type="ECO:0000256" key="14">
    <source>
        <dbReference type="ARBA" id="ARBA00031923"/>
    </source>
</evidence>
<comment type="similarity">
    <text evidence="4">Belongs to the CAF1 family.</text>
</comment>
<evidence type="ECO:0000256" key="10">
    <source>
        <dbReference type="ARBA" id="ARBA00022801"/>
    </source>
</evidence>
<dbReference type="SUPFAM" id="SSF82708">
    <property type="entry name" value="R3H domain"/>
    <property type="match status" value="1"/>
</dbReference>
<evidence type="ECO:0000313" key="18">
    <source>
        <dbReference type="Proteomes" id="UP000472264"/>
    </source>
</evidence>
<evidence type="ECO:0000256" key="7">
    <source>
        <dbReference type="ARBA" id="ARBA00022490"/>
    </source>
</evidence>
<evidence type="ECO:0000256" key="13">
    <source>
        <dbReference type="ARBA" id="ARBA00023242"/>
    </source>
</evidence>
<dbReference type="GO" id="GO:0005737">
    <property type="term" value="C:cytoplasm"/>
    <property type="evidence" value="ECO:0007669"/>
    <property type="project" value="UniProtKB-SubCell"/>
</dbReference>
<feature type="compositionally biased region" description="Basic residues" evidence="15">
    <location>
        <begin position="650"/>
        <end position="661"/>
    </location>
</feature>
<dbReference type="PANTHER" id="PTHR15092:SF44">
    <property type="entry name" value="POLY(A)-SPECIFIC RIBONUCLEASE PARN"/>
    <property type="match status" value="1"/>
</dbReference>
<dbReference type="GO" id="GO:0046872">
    <property type="term" value="F:metal ion binding"/>
    <property type="evidence" value="ECO:0007669"/>
    <property type="project" value="UniProtKB-KW"/>
</dbReference>
<feature type="compositionally biased region" description="Acidic residues" evidence="15">
    <location>
        <begin position="622"/>
        <end position="635"/>
    </location>
</feature>
<evidence type="ECO:0000256" key="12">
    <source>
        <dbReference type="ARBA" id="ARBA00022884"/>
    </source>
</evidence>
<dbReference type="Proteomes" id="UP000472264">
    <property type="component" value="Chromosome 1"/>
</dbReference>
<dbReference type="InterPro" id="IPR036867">
    <property type="entry name" value="R3H_dom_sf"/>
</dbReference>
<dbReference type="InterPro" id="IPR014789">
    <property type="entry name" value="PolyA-riboNase_RNA-binding"/>
</dbReference>
<dbReference type="GO" id="GO:0000289">
    <property type="term" value="P:nuclear-transcribed mRNA poly(A) tail shortening"/>
    <property type="evidence" value="ECO:0007669"/>
    <property type="project" value="TreeGrafter"/>
</dbReference>
<evidence type="ECO:0000256" key="3">
    <source>
        <dbReference type="ARBA" id="ARBA00004496"/>
    </source>
</evidence>
<feature type="compositionally biased region" description="Low complexity" evidence="15">
    <location>
        <begin position="160"/>
        <end position="171"/>
    </location>
</feature>
<evidence type="ECO:0000313" key="17">
    <source>
        <dbReference type="Ensembl" id="ENSENLP00000002668.1"/>
    </source>
</evidence>
<keyword evidence="10" id="KW-0378">Hydrolase</keyword>
<feature type="domain" description="R3H" evidence="16">
    <location>
        <begin position="179"/>
        <end position="245"/>
    </location>
</feature>
<dbReference type="PANTHER" id="PTHR15092">
    <property type="entry name" value="POLY A -SPECIFIC RIBONUCLEASE/TARGET OF EGR1, MEMBER 1"/>
    <property type="match status" value="1"/>
</dbReference>
<feature type="region of interest" description="Disordered" evidence="15">
    <location>
        <begin position="141"/>
        <end position="175"/>
    </location>
</feature>
<dbReference type="InterPro" id="IPR051181">
    <property type="entry name" value="CAF1_poly(A)_ribonucleases"/>
</dbReference>
<dbReference type="InterPro" id="IPR006941">
    <property type="entry name" value="RNase_CAF1"/>
</dbReference>
<gene>
    <name evidence="17" type="primary">parn</name>
</gene>
<evidence type="ECO:0000259" key="16">
    <source>
        <dbReference type="PROSITE" id="PS51061"/>
    </source>
</evidence>
<dbReference type="InterPro" id="IPR035979">
    <property type="entry name" value="RBD_domain_sf"/>
</dbReference>
<protein>
    <recommendedName>
        <fullName evidence="6">Poly(A)-specific ribonuclease PARN</fullName>
        <ecNumber evidence="5">3.1.13.4</ecNumber>
    </recommendedName>
    <alternativeName>
        <fullName evidence="14">Polyadenylate-specific ribonuclease</fullName>
    </alternativeName>
</protein>
<dbReference type="FunFam" id="3.30.420.10:FF:000035">
    <property type="entry name" value="Poly(A)-specific ribonuclease PARN"/>
    <property type="match status" value="1"/>
</dbReference>
<dbReference type="CDD" id="cd12428">
    <property type="entry name" value="RRM_PARN"/>
    <property type="match status" value="1"/>
</dbReference>
<dbReference type="PROSITE" id="PS51061">
    <property type="entry name" value="R3H"/>
    <property type="match status" value="1"/>
</dbReference>
<dbReference type="Pfam" id="PF08675">
    <property type="entry name" value="RNA_bind"/>
    <property type="match status" value="1"/>
</dbReference>
<evidence type="ECO:0000256" key="4">
    <source>
        <dbReference type="ARBA" id="ARBA00008372"/>
    </source>
</evidence>
<dbReference type="SUPFAM" id="SSF54928">
    <property type="entry name" value="RNA-binding domain, RBD"/>
    <property type="match status" value="1"/>
</dbReference>
<dbReference type="Gene3D" id="3.30.70.330">
    <property type="match status" value="1"/>
</dbReference>
<feature type="compositionally biased region" description="Basic and acidic residues" evidence="15">
    <location>
        <begin position="141"/>
        <end position="151"/>
    </location>
</feature>
<accession>A0A665T7K1</accession>
<evidence type="ECO:0000256" key="11">
    <source>
        <dbReference type="ARBA" id="ARBA00022839"/>
    </source>
</evidence>
<dbReference type="EC" id="3.1.13.4" evidence="5"/>
<keyword evidence="12" id="KW-0694">RNA-binding</keyword>
<keyword evidence="13" id="KW-0539">Nucleus</keyword>
<evidence type="ECO:0000256" key="6">
    <source>
        <dbReference type="ARBA" id="ARBA00015918"/>
    </source>
</evidence>
<evidence type="ECO:0000256" key="1">
    <source>
        <dbReference type="ARBA" id="ARBA00001663"/>
    </source>
</evidence>
<dbReference type="FunFam" id="3.30.420.10:FF:000196">
    <property type="entry name" value="Poly(A)-specific ribonuclease PARN"/>
    <property type="match status" value="1"/>
</dbReference>
<dbReference type="CDD" id="cd02637">
    <property type="entry name" value="R3H_PARN"/>
    <property type="match status" value="1"/>
</dbReference>
<comment type="catalytic activity">
    <reaction evidence="1">
        <text>Exonucleolytic cleavage of poly(A) to 5'-AMP.</text>
        <dbReference type="EC" id="3.1.13.4"/>
    </reaction>
</comment>
<dbReference type="InterPro" id="IPR012337">
    <property type="entry name" value="RNaseH-like_sf"/>
</dbReference>
<evidence type="ECO:0000256" key="2">
    <source>
        <dbReference type="ARBA" id="ARBA00004123"/>
    </source>
</evidence>
<name>A0A665T7K1_ECHNA</name>
<dbReference type="GO" id="GO:0003723">
    <property type="term" value="F:RNA binding"/>
    <property type="evidence" value="ECO:0007669"/>
    <property type="project" value="UniProtKB-KW"/>
</dbReference>